<dbReference type="Gene3D" id="1.20.1740.10">
    <property type="entry name" value="Amino acid/polyamine transporter I"/>
    <property type="match status" value="2"/>
</dbReference>
<evidence type="ECO:0000256" key="1">
    <source>
        <dbReference type="ARBA" id="ARBA00004141"/>
    </source>
</evidence>
<dbReference type="GO" id="GO:0000064">
    <property type="term" value="F:L-ornithine transmembrane transporter activity"/>
    <property type="evidence" value="ECO:0000318"/>
    <property type="project" value="GO_Central"/>
</dbReference>
<keyword evidence="8" id="KW-1185">Reference proteome</keyword>
<reference evidence="7" key="2">
    <citation type="journal article" date="2008" name="Genome Biol.">
        <title>Improved genome assembly and evidence-based global gene model set for the chordate Ciona intestinalis: new insight into intron and operon populations.</title>
        <authorList>
            <person name="Satou Y."/>
            <person name="Mineta K."/>
            <person name="Ogasawara M."/>
            <person name="Sasakura Y."/>
            <person name="Shoguchi E."/>
            <person name="Ueno K."/>
            <person name="Yamada L."/>
            <person name="Matsumoto J."/>
            <person name="Wasserscheid J."/>
            <person name="Dewar K."/>
            <person name="Wiley G.B."/>
            <person name="Macmil S.L."/>
            <person name="Roe B.A."/>
            <person name="Zeller R.W."/>
            <person name="Hastings K.E."/>
            <person name="Lemaire P."/>
            <person name="Lindquist E."/>
            <person name="Endo T."/>
            <person name="Hotta K."/>
            <person name="Inaba K."/>
        </authorList>
    </citation>
    <scope>NUCLEOTIDE SEQUENCE [LARGE SCALE GENOMIC DNA]</scope>
    <source>
        <strain evidence="7">wild type</strain>
    </source>
</reference>
<dbReference type="GO" id="GO:1903352">
    <property type="term" value="P:L-ornithine transmembrane transport"/>
    <property type="evidence" value="ECO:0000318"/>
    <property type="project" value="GO_Central"/>
</dbReference>
<dbReference type="InterPro" id="IPR029485">
    <property type="entry name" value="CAT_C"/>
</dbReference>
<evidence type="ECO:0000256" key="4">
    <source>
        <dbReference type="ARBA" id="ARBA00023136"/>
    </source>
</evidence>
<evidence type="ECO:0000313" key="7">
    <source>
        <dbReference type="Ensembl" id="ENSCINP00000018908.3"/>
    </source>
</evidence>
<protein>
    <recommendedName>
        <fullName evidence="6">Cationic amino acid transporter C-terminal domain-containing protein</fullName>
    </recommendedName>
</protein>
<dbReference type="OMA" id="YGMEMED"/>
<dbReference type="AlphaFoldDB" id="F7A6E1"/>
<evidence type="ECO:0000256" key="2">
    <source>
        <dbReference type="ARBA" id="ARBA00022692"/>
    </source>
</evidence>
<feature type="transmembrane region" description="Helical" evidence="5">
    <location>
        <begin position="101"/>
        <end position="126"/>
    </location>
</feature>
<evidence type="ECO:0000256" key="5">
    <source>
        <dbReference type="SAM" id="Phobius"/>
    </source>
</evidence>
<dbReference type="InParanoid" id="F7A6E1"/>
<reference evidence="7" key="4">
    <citation type="submission" date="2025-09" db="UniProtKB">
        <authorList>
            <consortium name="Ensembl"/>
        </authorList>
    </citation>
    <scope>IDENTIFICATION</scope>
</reference>
<accession>F7A6E1</accession>
<evidence type="ECO:0000259" key="6">
    <source>
        <dbReference type="Pfam" id="PF13906"/>
    </source>
</evidence>
<comment type="subcellular location">
    <subcellularLocation>
        <location evidence="1">Membrane</location>
        <topology evidence="1">Multi-pass membrane protein</topology>
    </subcellularLocation>
</comment>
<dbReference type="HOGENOM" id="CLU_007946_15_7_1"/>
<name>F7A6E1_CIOIN</name>
<dbReference type="Proteomes" id="UP000008144">
    <property type="component" value="Chromosome 5"/>
</dbReference>
<dbReference type="GO" id="GO:0061459">
    <property type="term" value="F:L-arginine transmembrane transporter activity"/>
    <property type="evidence" value="ECO:0000318"/>
    <property type="project" value="GO_Central"/>
</dbReference>
<feature type="transmembrane region" description="Helical" evidence="5">
    <location>
        <begin position="169"/>
        <end position="186"/>
    </location>
</feature>
<feature type="transmembrane region" description="Helical" evidence="5">
    <location>
        <begin position="252"/>
        <end position="274"/>
    </location>
</feature>
<feature type="transmembrane region" description="Helical" evidence="5">
    <location>
        <begin position="586"/>
        <end position="606"/>
    </location>
</feature>
<dbReference type="PIRSF" id="PIRSF006060">
    <property type="entry name" value="AA_transporter"/>
    <property type="match status" value="1"/>
</dbReference>
<dbReference type="PANTHER" id="PTHR43243:SF105">
    <property type="entry name" value="CATIONIC AMINO ACID TRANSPORTER C-TERMINAL DOMAIN-CONTAINING PROTEIN"/>
    <property type="match status" value="1"/>
</dbReference>
<dbReference type="PANTHER" id="PTHR43243">
    <property type="entry name" value="INNER MEMBRANE TRANSPORTER YGJI-RELATED"/>
    <property type="match status" value="1"/>
</dbReference>
<reference evidence="8" key="1">
    <citation type="journal article" date="2002" name="Science">
        <title>The draft genome of Ciona intestinalis: insights into chordate and vertebrate origins.</title>
        <authorList>
            <person name="Dehal P."/>
            <person name="Satou Y."/>
            <person name="Campbell R.K."/>
            <person name="Chapman J."/>
            <person name="Degnan B."/>
            <person name="De Tomaso A."/>
            <person name="Davidson B."/>
            <person name="Di Gregorio A."/>
            <person name="Gelpke M."/>
            <person name="Goodstein D.M."/>
            <person name="Harafuji N."/>
            <person name="Hastings K.E."/>
            <person name="Ho I."/>
            <person name="Hotta K."/>
            <person name="Huang W."/>
            <person name="Kawashima T."/>
            <person name="Lemaire P."/>
            <person name="Martinez D."/>
            <person name="Meinertzhagen I.A."/>
            <person name="Necula S."/>
            <person name="Nonaka M."/>
            <person name="Putnam N."/>
            <person name="Rash S."/>
            <person name="Saiga H."/>
            <person name="Satake M."/>
            <person name="Terry A."/>
            <person name="Yamada L."/>
            <person name="Wang H.G."/>
            <person name="Awazu S."/>
            <person name="Azumi K."/>
            <person name="Boore J."/>
            <person name="Branno M."/>
            <person name="Chin-Bow S."/>
            <person name="DeSantis R."/>
            <person name="Doyle S."/>
            <person name="Francino P."/>
            <person name="Keys D.N."/>
            <person name="Haga S."/>
            <person name="Hayashi H."/>
            <person name="Hino K."/>
            <person name="Imai K.S."/>
            <person name="Inaba K."/>
            <person name="Kano S."/>
            <person name="Kobayashi K."/>
            <person name="Kobayashi M."/>
            <person name="Lee B.I."/>
            <person name="Makabe K.W."/>
            <person name="Manohar C."/>
            <person name="Matassi G."/>
            <person name="Medina M."/>
            <person name="Mochizuki Y."/>
            <person name="Mount S."/>
            <person name="Morishita T."/>
            <person name="Miura S."/>
            <person name="Nakayama A."/>
            <person name="Nishizaka S."/>
            <person name="Nomoto H."/>
            <person name="Ohta F."/>
            <person name="Oishi K."/>
            <person name="Rigoutsos I."/>
            <person name="Sano M."/>
            <person name="Sasaki A."/>
            <person name="Sasakura Y."/>
            <person name="Shoguchi E."/>
            <person name="Shin-i T."/>
            <person name="Spagnuolo A."/>
            <person name="Stainier D."/>
            <person name="Suzuki M.M."/>
            <person name="Tassy O."/>
            <person name="Takatori N."/>
            <person name="Tokuoka M."/>
            <person name="Yagi K."/>
            <person name="Yoshizaki F."/>
            <person name="Wada S."/>
            <person name="Zhang C."/>
            <person name="Hyatt P.D."/>
            <person name="Larimer F."/>
            <person name="Detter C."/>
            <person name="Doggett N."/>
            <person name="Glavina T."/>
            <person name="Hawkins T."/>
            <person name="Richardson P."/>
            <person name="Lucas S."/>
            <person name="Kohara Y."/>
            <person name="Levine M."/>
            <person name="Satoh N."/>
            <person name="Rokhsar D.S."/>
        </authorList>
    </citation>
    <scope>NUCLEOTIDE SEQUENCE [LARGE SCALE GENOMIC DNA]</scope>
</reference>
<dbReference type="Pfam" id="PF13520">
    <property type="entry name" value="AA_permease_2"/>
    <property type="match status" value="1"/>
</dbReference>
<evidence type="ECO:0000256" key="3">
    <source>
        <dbReference type="ARBA" id="ARBA00022989"/>
    </source>
</evidence>
<feature type="transmembrane region" description="Helical" evidence="5">
    <location>
        <begin position="527"/>
        <end position="549"/>
    </location>
</feature>
<keyword evidence="2 5" id="KW-0812">Transmembrane</keyword>
<dbReference type="FunFam" id="1.20.1740.10:FF:000050">
    <property type="entry name" value="MGC157082 protein"/>
    <property type="match status" value="1"/>
</dbReference>
<reference evidence="7" key="3">
    <citation type="submission" date="2025-08" db="UniProtKB">
        <authorList>
            <consortium name="Ensembl"/>
        </authorList>
    </citation>
    <scope>IDENTIFICATION</scope>
</reference>
<dbReference type="InterPro" id="IPR002293">
    <property type="entry name" value="AA/rel_permease1"/>
</dbReference>
<evidence type="ECO:0000313" key="8">
    <source>
        <dbReference type="Proteomes" id="UP000008144"/>
    </source>
</evidence>
<feature type="transmembrane region" description="Helical" evidence="5">
    <location>
        <begin position="498"/>
        <end position="521"/>
    </location>
</feature>
<dbReference type="Ensembl" id="ENSCINT00000018908.3">
    <property type="protein sequence ID" value="ENSCINP00000018908.3"/>
    <property type="gene ID" value="ENSCING00000009305.3"/>
</dbReference>
<proteinExistence type="predicted"/>
<dbReference type="EMBL" id="EAAA01002163">
    <property type="status" value="NOT_ANNOTATED_CDS"/>
    <property type="molecule type" value="Genomic_DNA"/>
</dbReference>
<feature type="transmembrane region" description="Helical" evidence="5">
    <location>
        <begin position="68"/>
        <end position="89"/>
    </location>
</feature>
<sequence length="611" mass="65982">MTGCVGCAEIGQAVTRRKNVDDDTVGESKLARVLTVFDLTALGVGATLGAGVYILTGSVAKEISGPSVVISFLIAAITSILSGLCYAEFGARVPKAGSGYVYSYVTVGECCAFVIGWNLILSYVIVSGAASVARAWTGNFDALIDNKIKTYMLECCSMDVPGLAEYPDLFSFVIVMILTALIAFGVKEFAMVNKIFTVLNIGVILFVVIAGMTKADFHNWAWTFEAPSLNGTNGATMAQLAIDWAPYGNGGFLPFGFFGLISGTATCFYAFVGFDCIATTGEEAINPQKSIPMGIVLSLAVCCIAYLAISATLTLMQPYFLLDTLAPLPVAFEKVGMAWASYPVAVGAICALSTSLLGAMFPMPRIIYAMAIDGLLFKFLAKVHDKTKTPLIATFLSGTFAGIMAIFFDLKELVDLMSIGTLAAYTLVATSVMLLSYFVFNQEVKFVIFSIRDIFDQYSRIAMSQSSQLSFSPTLGIIKFVMLVRPKSSFPTPIISKIVNWCTVISALSMALFSITIALITQFGWNFIFIIFIVIFILGSIAPIVVIALQPQSGKELSFSVPLVPLVPALNMFVNIFLMISLPPSTWYKMVIWMVLGALIYLFYGVRHSEE</sequence>
<feature type="transmembrane region" description="Helical" evidence="5">
    <location>
        <begin position="36"/>
        <end position="56"/>
    </location>
</feature>
<dbReference type="FunCoup" id="F7A6E1">
    <property type="interactions" value="3"/>
</dbReference>
<organism evidence="7 8">
    <name type="scientific">Ciona intestinalis</name>
    <name type="common">Transparent sea squirt</name>
    <name type="synonym">Ascidia intestinalis</name>
    <dbReference type="NCBI Taxonomy" id="7719"/>
    <lineage>
        <taxon>Eukaryota</taxon>
        <taxon>Metazoa</taxon>
        <taxon>Chordata</taxon>
        <taxon>Tunicata</taxon>
        <taxon>Ascidiacea</taxon>
        <taxon>Phlebobranchia</taxon>
        <taxon>Cionidae</taxon>
        <taxon>Ciona</taxon>
    </lineage>
</organism>
<dbReference type="GeneTree" id="ENSGT00940000169667"/>
<feature type="transmembrane region" description="Helical" evidence="5">
    <location>
        <begin position="390"/>
        <end position="410"/>
    </location>
</feature>
<feature type="transmembrane region" description="Helical" evidence="5">
    <location>
        <begin position="422"/>
        <end position="440"/>
    </location>
</feature>
<dbReference type="Pfam" id="PF13906">
    <property type="entry name" value="AA_permease_C"/>
    <property type="match status" value="1"/>
</dbReference>
<feature type="transmembrane region" description="Helical" evidence="5">
    <location>
        <begin position="195"/>
        <end position="213"/>
    </location>
</feature>
<feature type="transmembrane region" description="Helical" evidence="5">
    <location>
        <begin position="340"/>
        <end position="359"/>
    </location>
</feature>
<keyword evidence="3 5" id="KW-1133">Transmembrane helix</keyword>
<feature type="domain" description="Cationic amino acid transporter C-terminal" evidence="6">
    <location>
        <begin position="559"/>
        <end position="609"/>
    </location>
</feature>
<feature type="transmembrane region" description="Helical" evidence="5">
    <location>
        <begin position="561"/>
        <end position="580"/>
    </location>
</feature>
<feature type="transmembrane region" description="Helical" evidence="5">
    <location>
        <begin position="295"/>
        <end position="320"/>
    </location>
</feature>
<keyword evidence="4 5" id="KW-0472">Membrane</keyword>
<dbReference type="GO" id="GO:0015189">
    <property type="term" value="F:L-lysine transmembrane transporter activity"/>
    <property type="evidence" value="ECO:0000318"/>
    <property type="project" value="GO_Central"/>
</dbReference>
<dbReference type="GO" id="GO:0005886">
    <property type="term" value="C:plasma membrane"/>
    <property type="evidence" value="ECO:0000318"/>
    <property type="project" value="GO_Central"/>
</dbReference>
<dbReference type="GO" id="GO:0097638">
    <property type="term" value="P:L-arginine import across plasma membrane"/>
    <property type="evidence" value="ECO:0000318"/>
    <property type="project" value="GO_Central"/>
</dbReference>